<proteinExistence type="predicted"/>
<dbReference type="Gene3D" id="1.10.357.10">
    <property type="entry name" value="Tetracycline Repressor, domain 2"/>
    <property type="match status" value="1"/>
</dbReference>
<keyword evidence="2" id="KW-1185">Reference proteome</keyword>
<evidence type="ECO:0008006" key="3">
    <source>
        <dbReference type="Google" id="ProtNLM"/>
    </source>
</evidence>
<protein>
    <recommendedName>
        <fullName evidence="3">TetR family transcriptional regulator</fullName>
    </recommendedName>
</protein>
<reference evidence="1 2" key="1">
    <citation type="submission" date="2018-10" db="EMBL/GenBank/DDBJ databases">
        <title>Sequencing the genomes of 1000 actinobacteria strains.</title>
        <authorList>
            <person name="Klenk H.-P."/>
        </authorList>
    </citation>
    <scope>NUCLEOTIDE SEQUENCE [LARGE SCALE GENOMIC DNA]</scope>
    <source>
        <strain evidence="1 2">DSM 17894</strain>
    </source>
</reference>
<dbReference type="AlphaFoldDB" id="A0A495IKL4"/>
<dbReference type="Proteomes" id="UP000280008">
    <property type="component" value="Unassembled WGS sequence"/>
</dbReference>
<dbReference type="SUPFAM" id="SSF48498">
    <property type="entry name" value="Tetracyclin repressor-like, C-terminal domain"/>
    <property type="match status" value="1"/>
</dbReference>
<accession>A0A495IKL4</accession>
<name>A0A495IKL4_9MICO</name>
<gene>
    <name evidence="1" type="ORF">C8E83_3719</name>
</gene>
<evidence type="ECO:0000313" key="2">
    <source>
        <dbReference type="Proteomes" id="UP000280008"/>
    </source>
</evidence>
<organism evidence="1 2">
    <name type="scientific">Frondihabitans australicus</name>
    <dbReference type="NCBI Taxonomy" id="386892"/>
    <lineage>
        <taxon>Bacteria</taxon>
        <taxon>Bacillati</taxon>
        <taxon>Actinomycetota</taxon>
        <taxon>Actinomycetes</taxon>
        <taxon>Micrococcales</taxon>
        <taxon>Microbacteriaceae</taxon>
        <taxon>Frondihabitans</taxon>
    </lineage>
</organism>
<dbReference type="InterPro" id="IPR036271">
    <property type="entry name" value="Tet_transcr_reg_TetR-rel_C_sf"/>
</dbReference>
<evidence type="ECO:0000313" key="1">
    <source>
        <dbReference type="EMBL" id="RKR76542.1"/>
    </source>
</evidence>
<dbReference type="EMBL" id="RBKS01000001">
    <property type="protein sequence ID" value="RKR76542.1"/>
    <property type="molecule type" value="Genomic_DNA"/>
</dbReference>
<comment type="caution">
    <text evidence="1">The sequence shown here is derived from an EMBL/GenBank/DDBJ whole genome shotgun (WGS) entry which is preliminary data.</text>
</comment>
<sequence length="217" mass="22703">MLSVVYPQRMTSQPTAGAVLPDAAAAPDRTSPIDRAARSIAMSAGLTAITLRRMAATSGLPPATVASHEPSMGALAGRTFSDLAHEEIDDMAARLVGAASPLDALKTLVESLLGPAHDLSKTIWADAWSTGRHNDFVATAAREAMLAWQSLLVEILVAGAEAGQFSVNRPDLAAQQFFALIDSTTAYALVGYLDSDARSLLVTRSLEVALGLPEGTF</sequence>